<sequence>MSEAPGQTPSLLRRATTMLKRARTVLQPTHPIIPKLDESHEELLSPLLVDTKATSVSKRFMVSSSLDVPMVVLNLNVRPGERHFVTWFIISSYFPLIAACLGPLANMISIVALIQHWRQDKVTGELLPDPRHVMVLNGLSLALGVLGNISLLMNFSRSVKYLITQCISICCWFCASMLLVAAMLITRYREMGTSSSLALSEGFYFACFTAGYYFSCMIILLVNFAGYKLKKYPATFNLDQKQRTLMFYTILFAMWAVAGAVSMSHLIKDLTYGSSLYYCIVSFLTVGLGDILPETAAAKAMALVFSLGGVLIMGLIIATLRSVILASASPAIIWDATEVARIKCLCELKRENRRLSPDDSYQKMRRIRHHVHKKHNTFSSILTILVFISFWLIGGLIFHYVEHWSCYNAFYFCSLCLLTIGYGDFAPSTRLGRCFFVSWAITAVPMMTILISSVGDSLYSGINSFSAIFTNFMIPIDANGELNKLLNRQAKEEENENQVGMNGLSRVEEDLLKLEGDDEAEDEAASHGIHRLSYDSTSETANSTSVGVNKIRRRLVRQKSSHEQLLGYLERLKPLISDGIQSPDKKYTFQEWNTAYKTLELKKVPDDVEMEDYGGFWLGQYSPLRLPLKEPNYLMLRVYYKIEESLATIVESERQELQSINELEDDRPRAKDSKPV</sequence>
<evidence type="ECO:0000256" key="4">
    <source>
        <dbReference type="ARBA" id="ARBA00022989"/>
    </source>
</evidence>
<evidence type="ECO:0000256" key="1">
    <source>
        <dbReference type="ARBA" id="ARBA00004141"/>
    </source>
</evidence>
<keyword evidence="3 8" id="KW-0812">Transmembrane</keyword>
<evidence type="ECO:0000256" key="5">
    <source>
        <dbReference type="ARBA" id="ARBA00023065"/>
    </source>
</evidence>
<evidence type="ECO:0000256" key="6">
    <source>
        <dbReference type="ARBA" id="ARBA00023136"/>
    </source>
</evidence>
<protein>
    <recommendedName>
        <fullName evidence="10">Potassium channel domain-containing protein</fullName>
    </recommendedName>
</protein>
<dbReference type="Gene3D" id="1.10.287.70">
    <property type="match status" value="2"/>
</dbReference>
<feature type="transmembrane region" description="Helical" evidence="9">
    <location>
        <begin position="298"/>
        <end position="320"/>
    </location>
</feature>
<comment type="subcellular location">
    <subcellularLocation>
        <location evidence="1">Membrane</location>
        <topology evidence="1">Multi-pass membrane protein</topology>
    </subcellularLocation>
</comment>
<name>A0ABP0ZVP8_9ASCO</name>
<dbReference type="RefSeq" id="XP_066831874.1">
    <property type="nucleotide sequence ID" value="XM_066975212.1"/>
</dbReference>
<reference evidence="11 12" key="1">
    <citation type="submission" date="2024-03" db="EMBL/GenBank/DDBJ databases">
        <authorList>
            <person name="Brejova B."/>
        </authorList>
    </citation>
    <scope>NUCLEOTIDE SEQUENCE [LARGE SCALE GENOMIC DNA]</scope>
    <source>
        <strain evidence="11 12">CBS 14171</strain>
    </source>
</reference>
<evidence type="ECO:0000256" key="8">
    <source>
        <dbReference type="RuleBase" id="RU003857"/>
    </source>
</evidence>
<feature type="transmembrane region" description="Helical" evidence="9">
    <location>
        <begin position="135"/>
        <end position="155"/>
    </location>
</feature>
<feature type="transmembrane region" description="Helical" evidence="9">
    <location>
        <begin position="161"/>
        <end position="182"/>
    </location>
</feature>
<feature type="transmembrane region" description="Helical" evidence="9">
    <location>
        <begin position="435"/>
        <end position="455"/>
    </location>
</feature>
<dbReference type="InterPro" id="IPR003280">
    <property type="entry name" value="2pore_dom_K_chnl"/>
</dbReference>
<dbReference type="Proteomes" id="UP001497383">
    <property type="component" value="Chromosome 6"/>
</dbReference>
<feature type="transmembrane region" description="Helical" evidence="9">
    <location>
        <begin position="84"/>
        <end position="114"/>
    </location>
</feature>
<feature type="transmembrane region" description="Helical" evidence="9">
    <location>
        <begin position="245"/>
        <end position="263"/>
    </location>
</feature>
<evidence type="ECO:0000256" key="2">
    <source>
        <dbReference type="ARBA" id="ARBA00022448"/>
    </source>
</evidence>
<proteinExistence type="inferred from homology"/>
<evidence type="ECO:0000259" key="10">
    <source>
        <dbReference type="Pfam" id="PF07885"/>
    </source>
</evidence>
<evidence type="ECO:0000313" key="12">
    <source>
        <dbReference type="Proteomes" id="UP001497383"/>
    </source>
</evidence>
<feature type="transmembrane region" description="Helical" evidence="9">
    <location>
        <begin position="203"/>
        <end position="225"/>
    </location>
</feature>
<gene>
    <name evidence="11" type="ORF">LODBEIA_P49360</name>
</gene>
<keyword evidence="12" id="KW-1185">Reference proteome</keyword>
<keyword evidence="2 8" id="KW-0813">Transport</keyword>
<feature type="transmembrane region" description="Helical" evidence="9">
    <location>
        <begin position="407"/>
        <end position="423"/>
    </location>
</feature>
<dbReference type="SUPFAM" id="SSF81324">
    <property type="entry name" value="Voltage-gated potassium channels"/>
    <property type="match status" value="2"/>
</dbReference>
<dbReference type="GeneID" id="92210132"/>
<keyword evidence="7 8" id="KW-0407">Ion channel</keyword>
<accession>A0ABP0ZVP8</accession>
<evidence type="ECO:0000256" key="7">
    <source>
        <dbReference type="ARBA" id="ARBA00023303"/>
    </source>
</evidence>
<feature type="transmembrane region" description="Helical" evidence="9">
    <location>
        <begin position="378"/>
        <end position="401"/>
    </location>
</feature>
<dbReference type="PANTHER" id="PTHR11003">
    <property type="entry name" value="POTASSIUM CHANNEL, SUBFAMILY K"/>
    <property type="match status" value="1"/>
</dbReference>
<evidence type="ECO:0000256" key="9">
    <source>
        <dbReference type="SAM" id="Phobius"/>
    </source>
</evidence>
<keyword evidence="6 9" id="KW-0472">Membrane</keyword>
<dbReference type="EMBL" id="OZ022410">
    <property type="protein sequence ID" value="CAK9441067.1"/>
    <property type="molecule type" value="Genomic_DNA"/>
</dbReference>
<feature type="domain" description="Potassium channel" evidence="10">
    <location>
        <begin position="387"/>
        <end position="458"/>
    </location>
</feature>
<dbReference type="InterPro" id="IPR013099">
    <property type="entry name" value="K_chnl_dom"/>
</dbReference>
<organism evidence="11 12">
    <name type="scientific">Lodderomyces beijingensis</name>
    <dbReference type="NCBI Taxonomy" id="1775926"/>
    <lineage>
        <taxon>Eukaryota</taxon>
        <taxon>Fungi</taxon>
        <taxon>Dikarya</taxon>
        <taxon>Ascomycota</taxon>
        <taxon>Saccharomycotina</taxon>
        <taxon>Pichiomycetes</taxon>
        <taxon>Debaryomycetaceae</taxon>
        <taxon>Candida/Lodderomyces clade</taxon>
        <taxon>Lodderomyces</taxon>
    </lineage>
</organism>
<dbReference type="PANTHER" id="PTHR11003:SF342">
    <property type="entry name" value="OUTWARD-RECTIFIER POTASSIUM CHANNEL TOK1"/>
    <property type="match status" value="1"/>
</dbReference>
<dbReference type="PRINTS" id="PR01333">
    <property type="entry name" value="2POREKCHANEL"/>
</dbReference>
<comment type="similarity">
    <text evidence="8">Belongs to the two pore domain potassium channel (TC 1.A.1.8) family.</text>
</comment>
<keyword evidence="5 8" id="KW-0406">Ion transport</keyword>
<evidence type="ECO:0000313" key="11">
    <source>
        <dbReference type="EMBL" id="CAK9441067.1"/>
    </source>
</evidence>
<feature type="domain" description="Potassium channel" evidence="10">
    <location>
        <begin position="257"/>
        <end position="324"/>
    </location>
</feature>
<keyword evidence="4 9" id="KW-1133">Transmembrane helix</keyword>
<dbReference type="Pfam" id="PF07885">
    <property type="entry name" value="Ion_trans_2"/>
    <property type="match status" value="2"/>
</dbReference>
<evidence type="ECO:0000256" key="3">
    <source>
        <dbReference type="ARBA" id="ARBA00022692"/>
    </source>
</evidence>